<dbReference type="AlphaFoldDB" id="A0A1B8QE79"/>
<dbReference type="PANTHER" id="PTHR23502">
    <property type="entry name" value="MAJOR FACILITATOR SUPERFAMILY"/>
    <property type="match status" value="1"/>
</dbReference>
<evidence type="ECO:0000313" key="11">
    <source>
        <dbReference type="Proteomes" id="UP000092508"/>
    </source>
</evidence>
<feature type="transmembrane region" description="Helical" evidence="8">
    <location>
        <begin position="21"/>
        <end position="42"/>
    </location>
</feature>
<dbReference type="Gene3D" id="1.20.1720.10">
    <property type="entry name" value="Multidrug resistance protein D"/>
    <property type="match status" value="1"/>
</dbReference>
<feature type="domain" description="Major facilitator superfamily (MFS) profile" evidence="9">
    <location>
        <begin position="25"/>
        <end position="414"/>
    </location>
</feature>
<evidence type="ECO:0000256" key="5">
    <source>
        <dbReference type="ARBA" id="ARBA00022692"/>
    </source>
</evidence>
<comment type="caution">
    <text evidence="8">Lacks conserved residue(s) required for the propagation of feature annotation.</text>
</comment>
<evidence type="ECO:0000259" key="9">
    <source>
        <dbReference type="PROSITE" id="PS50850"/>
    </source>
</evidence>
<dbReference type="Proteomes" id="UP000092508">
    <property type="component" value="Unassembled WGS sequence"/>
</dbReference>
<feature type="transmembrane region" description="Helical" evidence="8">
    <location>
        <begin position="94"/>
        <end position="116"/>
    </location>
</feature>
<dbReference type="STRING" id="34059.A9308_05130"/>
<dbReference type="GO" id="GO:0005886">
    <property type="term" value="C:plasma membrane"/>
    <property type="evidence" value="ECO:0007669"/>
    <property type="project" value="UniProtKB-SubCell"/>
</dbReference>
<dbReference type="InterPro" id="IPR036259">
    <property type="entry name" value="MFS_trans_sf"/>
</dbReference>
<reference evidence="10 11" key="1">
    <citation type="submission" date="2016-06" db="EMBL/GenBank/DDBJ databases">
        <title>Draft genome of Moraxella atlantae CCUG 66109.</title>
        <authorList>
            <person name="Salva-Serra F."/>
            <person name="Engstrom-Jakobsson H."/>
            <person name="Thorell K."/>
            <person name="Gonzales-Siles L."/>
            <person name="Karlsson R."/>
            <person name="Boulund F."/>
            <person name="Engstrand L."/>
            <person name="Kristiansson E."/>
            <person name="Moore E."/>
        </authorList>
    </citation>
    <scope>NUCLEOTIDE SEQUENCE [LARGE SCALE GENOMIC DNA]</scope>
    <source>
        <strain evidence="10 11">CCUG 66109</strain>
    </source>
</reference>
<feature type="transmembrane region" description="Helical" evidence="8">
    <location>
        <begin position="391"/>
        <end position="409"/>
    </location>
</feature>
<accession>A0A1B8QE79</accession>
<evidence type="ECO:0000313" key="10">
    <source>
        <dbReference type="EMBL" id="OBX79985.1"/>
    </source>
</evidence>
<evidence type="ECO:0000256" key="1">
    <source>
        <dbReference type="ARBA" id="ARBA00004651"/>
    </source>
</evidence>
<keyword evidence="8" id="KW-0997">Cell inner membrane</keyword>
<evidence type="ECO:0000256" key="4">
    <source>
        <dbReference type="ARBA" id="ARBA00022475"/>
    </source>
</evidence>
<evidence type="ECO:0000256" key="2">
    <source>
        <dbReference type="ARBA" id="ARBA00006236"/>
    </source>
</evidence>
<keyword evidence="4" id="KW-1003">Cell membrane</keyword>
<proteinExistence type="inferred from homology"/>
<dbReference type="InterPro" id="IPR020846">
    <property type="entry name" value="MFS_dom"/>
</dbReference>
<dbReference type="PANTHER" id="PTHR23502:SF132">
    <property type="entry name" value="POLYAMINE TRANSPORTER 2-RELATED"/>
    <property type="match status" value="1"/>
</dbReference>
<evidence type="ECO:0000256" key="6">
    <source>
        <dbReference type="ARBA" id="ARBA00022989"/>
    </source>
</evidence>
<feature type="transmembrane region" description="Helical" evidence="8">
    <location>
        <begin position="151"/>
        <end position="176"/>
    </location>
</feature>
<organism evidence="10 11">
    <name type="scientific">Faucicola atlantae</name>
    <dbReference type="NCBI Taxonomy" id="34059"/>
    <lineage>
        <taxon>Bacteria</taxon>
        <taxon>Pseudomonadati</taxon>
        <taxon>Pseudomonadota</taxon>
        <taxon>Gammaproteobacteria</taxon>
        <taxon>Moraxellales</taxon>
        <taxon>Moraxellaceae</taxon>
        <taxon>Faucicola</taxon>
    </lineage>
</organism>
<feature type="transmembrane region" description="Helical" evidence="8">
    <location>
        <begin position="300"/>
        <end position="318"/>
    </location>
</feature>
<feature type="transmembrane region" description="Helical" evidence="8">
    <location>
        <begin position="363"/>
        <end position="385"/>
    </location>
</feature>
<feature type="transmembrane region" description="Helical" evidence="8">
    <location>
        <begin position="324"/>
        <end position="342"/>
    </location>
</feature>
<dbReference type="GO" id="GO:1990961">
    <property type="term" value="P:xenobiotic detoxification by transmembrane export across the plasma membrane"/>
    <property type="evidence" value="ECO:0007669"/>
    <property type="project" value="InterPro"/>
</dbReference>
<keyword evidence="5 8" id="KW-0812">Transmembrane</keyword>
<feature type="transmembrane region" description="Helical" evidence="8">
    <location>
        <begin position="182"/>
        <end position="201"/>
    </location>
</feature>
<evidence type="ECO:0000256" key="7">
    <source>
        <dbReference type="ARBA" id="ARBA00023136"/>
    </source>
</evidence>
<keyword evidence="7 8" id="KW-0472">Membrane</keyword>
<feature type="transmembrane region" description="Helical" evidence="8">
    <location>
        <begin position="235"/>
        <end position="256"/>
    </location>
</feature>
<dbReference type="GO" id="GO:0042910">
    <property type="term" value="F:xenobiotic transmembrane transporter activity"/>
    <property type="evidence" value="ECO:0007669"/>
    <property type="project" value="InterPro"/>
</dbReference>
<comment type="similarity">
    <text evidence="2 8">Belongs to the major facilitator superfamily. Bcr/CmlA family.</text>
</comment>
<keyword evidence="3 8" id="KW-0813">Transport</keyword>
<dbReference type="NCBIfam" id="TIGR00710">
    <property type="entry name" value="efflux_Bcr_CflA"/>
    <property type="match status" value="1"/>
</dbReference>
<evidence type="ECO:0000256" key="8">
    <source>
        <dbReference type="RuleBase" id="RU365088"/>
    </source>
</evidence>
<dbReference type="RefSeq" id="WP_067235546.1">
    <property type="nucleotide sequence ID" value="NZ_LZMZ01000009.1"/>
</dbReference>
<feature type="transmembrane region" description="Helical" evidence="8">
    <location>
        <begin position="62"/>
        <end position="82"/>
    </location>
</feature>
<comment type="subcellular location">
    <subcellularLocation>
        <location evidence="8">Cell inner membrane</location>
        <topology evidence="8">Multi-pass membrane protein</topology>
    </subcellularLocation>
    <subcellularLocation>
        <location evidence="1">Cell membrane</location>
        <topology evidence="1">Multi-pass membrane protein</topology>
    </subcellularLocation>
</comment>
<dbReference type="InterPro" id="IPR004812">
    <property type="entry name" value="Efflux_drug-R_Bcr/CmlA"/>
</dbReference>
<gene>
    <name evidence="10" type="ORF">A9308_05130</name>
</gene>
<comment type="caution">
    <text evidence="10">The sequence shown here is derived from an EMBL/GenBank/DDBJ whole genome shotgun (WGS) entry which is preliminary data.</text>
</comment>
<dbReference type="EMBL" id="LZMZ01000009">
    <property type="protein sequence ID" value="OBX79985.1"/>
    <property type="molecule type" value="Genomic_DNA"/>
</dbReference>
<keyword evidence="6 8" id="KW-1133">Transmembrane helix</keyword>
<dbReference type="OrthoDB" id="9814303at2"/>
<dbReference type="CDD" id="cd17320">
    <property type="entry name" value="MFS_MdfA_MDR_like"/>
    <property type="match status" value="1"/>
</dbReference>
<dbReference type="Pfam" id="PF07690">
    <property type="entry name" value="MFS_1"/>
    <property type="match status" value="1"/>
</dbReference>
<dbReference type="SUPFAM" id="SSF103473">
    <property type="entry name" value="MFS general substrate transporter"/>
    <property type="match status" value="1"/>
</dbReference>
<evidence type="ECO:0000256" key="3">
    <source>
        <dbReference type="ARBA" id="ARBA00022448"/>
    </source>
</evidence>
<name>A0A1B8QE79_9GAMM</name>
<feature type="transmembrane region" description="Helical" evidence="8">
    <location>
        <begin position="268"/>
        <end position="288"/>
    </location>
</feature>
<dbReference type="PROSITE" id="PS50850">
    <property type="entry name" value="MFS"/>
    <property type="match status" value="1"/>
</dbReference>
<sequence length="419" mass="45205">MSVQPSNSTPSQPTATPDPSAPYPTVWIILLGLIIAVGPLSIDMYLPALPTMAQDFGVVTRWIANSVPAYFIGLVVGQLFYGPLSDRIGRIRPLYVGTVVYVVACVICATTTSVAVLFAGRTLQALGACVGSVVVRAMIRDRLNPTQMAKAFSLMTLVMGIAPILAPSLGSLLLQISSWRAIFWFLAGFGVLSLMLIKVFLQETLPPDRRHVLPLRQVLRQYVDLLKDTRFRNPAVGAGLLMGSMFVYISAAPQLIMEEYGVSATHFSWIFGMNAAGFIGLTQVNQWLVGRVKLVQLLRIGALVQVSAAGTLMTLGLLFGTHAWLWAVLASIFCCIAGLGLTQPNAGAIALAFQKHRAGMASALQGSLNFIVGIFGGLLLNVFALNSVAKLGMTLFALMAVGTWLVWQIDQDLDLRHMR</sequence>
<dbReference type="InterPro" id="IPR011701">
    <property type="entry name" value="MFS"/>
</dbReference>
<protein>
    <recommendedName>
        <fullName evidence="8">Bcr/CflA family efflux transporter</fullName>
    </recommendedName>
</protein>